<keyword evidence="2" id="KW-1133">Transmembrane helix</keyword>
<dbReference type="Gene3D" id="1.10.287.210">
    <property type="match status" value="1"/>
</dbReference>
<dbReference type="Proteomes" id="UP000261480">
    <property type="component" value="Unplaced"/>
</dbReference>
<reference evidence="3" key="2">
    <citation type="submission" date="2025-09" db="UniProtKB">
        <authorList>
            <consortium name="Ensembl"/>
        </authorList>
    </citation>
    <scope>IDENTIFICATION</scope>
</reference>
<evidence type="ECO:0000256" key="1">
    <source>
        <dbReference type="SAM" id="MobiDB-lite"/>
    </source>
</evidence>
<dbReference type="AlphaFoldDB" id="A0A3B3XYC4"/>
<protein>
    <submittedName>
        <fullName evidence="3">Uncharacterized protein</fullName>
    </submittedName>
</protein>
<feature type="transmembrane region" description="Helical" evidence="2">
    <location>
        <begin position="59"/>
        <end position="78"/>
    </location>
</feature>
<evidence type="ECO:0000313" key="4">
    <source>
        <dbReference type="Proteomes" id="UP000261480"/>
    </source>
</evidence>
<dbReference type="SUPFAM" id="SSF58069">
    <property type="entry name" value="Virus ectodomain"/>
    <property type="match status" value="1"/>
</dbReference>
<evidence type="ECO:0000313" key="3">
    <source>
        <dbReference type="Ensembl" id="ENSPMEP00000019880.1"/>
    </source>
</evidence>
<sequence>MHTNKQCVKSSTNSRRRNCHESRAHSGMAAGMCGCFPMGGEHKHQGKTNRRTFASTTKMYFFFELLILMLVVTPTRALQHIQFPDLKRDDRNIFLTMAWQVANHLRPNSSCYVCGLMPYTAGEGLPLMVLPASDCDTCHLMHIHQPSSYSHPNCPSLKMRPLDCAKGRGNCNRCLQTPKPVPIFVLPQRFTWCLENNGHVPVGQSDCLRTFKWGSGRRETDWKAFNAAPHQCLDAAGATHMNALASRTATCSISSPVGMYWVCGTLAYPYLPVDYNGRCGLGYVVPAMRVTRSLPQKTFLKRARRGISDFLGTHNQSPFKNALGTLLPFYGVMSALDQIAALSKAIEVIANETGKALTLMSNELASVRLLALQNRAALDFLLAAQGGTCAVIGSECCTFVPDYNITIHEIVNHLQETEIRWSKNIFMFVGVRTLIFSGSISLAISSFLISAIVLGPFFSLVPLASEALGLQPGTQKHGIKLFNTCNYNNTTCCHIVTRSKKYESYLIKTLKSRC</sequence>
<reference evidence="3" key="1">
    <citation type="submission" date="2025-08" db="UniProtKB">
        <authorList>
            <consortium name="Ensembl"/>
        </authorList>
    </citation>
    <scope>IDENTIFICATION</scope>
</reference>
<dbReference type="Pfam" id="PF00429">
    <property type="entry name" value="TLV_coat"/>
    <property type="match status" value="1"/>
</dbReference>
<dbReference type="PANTHER" id="PTHR10424:SF8">
    <property type="entry name" value="ENDOGENOUS RETROVIRUS GROUP PABLB MEMBER 1 ENV POLYPROTEIN"/>
    <property type="match status" value="1"/>
</dbReference>
<feature type="compositionally biased region" description="Polar residues" evidence="1">
    <location>
        <begin position="1"/>
        <end position="13"/>
    </location>
</feature>
<evidence type="ECO:0000256" key="2">
    <source>
        <dbReference type="SAM" id="Phobius"/>
    </source>
</evidence>
<proteinExistence type="predicted"/>
<dbReference type="PANTHER" id="PTHR10424">
    <property type="entry name" value="VIRAL ENVELOPE PROTEIN"/>
    <property type="match status" value="1"/>
</dbReference>
<dbReference type="Ensembl" id="ENSPMET00000029378.1">
    <property type="protein sequence ID" value="ENSPMEP00000019880.1"/>
    <property type="gene ID" value="ENSPMEG00000022940.1"/>
</dbReference>
<feature type="region of interest" description="Disordered" evidence="1">
    <location>
        <begin position="1"/>
        <end position="23"/>
    </location>
</feature>
<dbReference type="InterPro" id="IPR018154">
    <property type="entry name" value="TLV/ENV_coat_polyprotein"/>
</dbReference>
<organism evidence="3 4">
    <name type="scientific">Poecilia mexicana</name>
    <dbReference type="NCBI Taxonomy" id="48701"/>
    <lineage>
        <taxon>Eukaryota</taxon>
        <taxon>Metazoa</taxon>
        <taxon>Chordata</taxon>
        <taxon>Craniata</taxon>
        <taxon>Vertebrata</taxon>
        <taxon>Euteleostomi</taxon>
        <taxon>Actinopterygii</taxon>
        <taxon>Neopterygii</taxon>
        <taxon>Teleostei</taxon>
        <taxon>Neoteleostei</taxon>
        <taxon>Acanthomorphata</taxon>
        <taxon>Ovalentaria</taxon>
        <taxon>Atherinomorphae</taxon>
        <taxon>Cyprinodontiformes</taxon>
        <taxon>Poeciliidae</taxon>
        <taxon>Poeciliinae</taxon>
        <taxon>Poecilia</taxon>
    </lineage>
</organism>
<dbReference type="PROSITE" id="PS51257">
    <property type="entry name" value="PROKAR_LIPOPROTEIN"/>
    <property type="match status" value="1"/>
</dbReference>
<accession>A0A3B3XYC4</accession>
<name>A0A3B3XYC4_9TELE</name>
<keyword evidence="2" id="KW-0472">Membrane</keyword>
<keyword evidence="2" id="KW-0812">Transmembrane</keyword>
<dbReference type="STRING" id="48701.ENSPMEP00000019880"/>
<keyword evidence="4" id="KW-1185">Reference proteome</keyword>
<feature type="transmembrane region" description="Helical" evidence="2">
    <location>
        <begin position="425"/>
        <end position="458"/>
    </location>
</feature>